<evidence type="ECO:0000256" key="1">
    <source>
        <dbReference type="SAM" id="MobiDB-lite"/>
    </source>
</evidence>
<feature type="region of interest" description="Disordered" evidence="1">
    <location>
        <begin position="1"/>
        <end position="25"/>
    </location>
</feature>
<protein>
    <submittedName>
        <fullName evidence="3">Uncharacterized protein</fullName>
    </submittedName>
</protein>
<accession>A0A7E4ZT99</accession>
<evidence type="ECO:0000313" key="3">
    <source>
        <dbReference type="WBParaSite" id="Pan_g16190.t1"/>
    </source>
</evidence>
<dbReference type="AlphaFoldDB" id="A0A7E4ZT99"/>
<dbReference type="Proteomes" id="UP000492821">
    <property type="component" value="Unassembled WGS sequence"/>
</dbReference>
<keyword evidence="2" id="KW-1185">Reference proteome</keyword>
<sequence length="105" mass="11641">MFTRSQDRASQHQPPLSKKLAHRKQDNADSTITVVFMRSIEHSNGPGARFPFAYSITTPVFPQPGVPRIYGWAKINHTSERAGGATSHNVINLCLVVVNIERGKT</sequence>
<evidence type="ECO:0000313" key="2">
    <source>
        <dbReference type="Proteomes" id="UP000492821"/>
    </source>
</evidence>
<proteinExistence type="predicted"/>
<organism evidence="2 3">
    <name type="scientific">Panagrellus redivivus</name>
    <name type="common">Microworm</name>
    <dbReference type="NCBI Taxonomy" id="6233"/>
    <lineage>
        <taxon>Eukaryota</taxon>
        <taxon>Metazoa</taxon>
        <taxon>Ecdysozoa</taxon>
        <taxon>Nematoda</taxon>
        <taxon>Chromadorea</taxon>
        <taxon>Rhabditida</taxon>
        <taxon>Tylenchina</taxon>
        <taxon>Panagrolaimomorpha</taxon>
        <taxon>Panagrolaimoidea</taxon>
        <taxon>Panagrolaimidae</taxon>
        <taxon>Panagrellus</taxon>
    </lineage>
</organism>
<feature type="compositionally biased region" description="Basic and acidic residues" evidence="1">
    <location>
        <begin position="1"/>
        <end position="10"/>
    </location>
</feature>
<reference evidence="3" key="2">
    <citation type="submission" date="2020-10" db="UniProtKB">
        <authorList>
            <consortium name="WormBaseParasite"/>
        </authorList>
    </citation>
    <scope>IDENTIFICATION</scope>
</reference>
<dbReference type="WBParaSite" id="Pan_g16190.t1">
    <property type="protein sequence ID" value="Pan_g16190.t1"/>
    <property type="gene ID" value="Pan_g16190"/>
</dbReference>
<name>A0A7E4ZT99_PANRE</name>
<reference evidence="2" key="1">
    <citation type="journal article" date="2013" name="Genetics">
        <title>The draft genome and transcriptome of Panagrellus redivivus are shaped by the harsh demands of a free-living lifestyle.</title>
        <authorList>
            <person name="Srinivasan J."/>
            <person name="Dillman A.R."/>
            <person name="Macchietto M.G."/>
            <person name="Heikkinen L."/>
            <person name="Lakso M."/>
            <person name="Fracchia K.M."/>
            <person name="Antoshechkin I."/>
            <person name="Mortazavi A."/>
            <person name="Wong G."/>
            <person name="Sternberg P.W."/>
        </authorList>
    </citation>
    <scope>NUCLEOTIDE SEQUENCE [LARGE SCALE GENOMIC DNA]</scope>
    <source>
        <strain evidence="2">MT8872</strain>
    </source>
</reference>